<dbReference type="NCBIfam" id="TIGR00026">
    <property type="entry name" value="hi_GC_TIGR00026"/>
    <property type="match status" value="1"/>
</dbReference>
<proteinExistence type="predicted"/>
<dbReference type="Gene3D" id="2.30.110.10">
    <property type="entry name" value="Electron Transport, Fmn-binding Protein, Chain A"/>
    <property type="match status" value="1"/>
</dbReference>
<dbReference type="RefSeq" id="WP_043787242.1">
    <property type="nucleotide sequence ID" value="NZ_JMQI01000068.1"/>
</dbReference>
<dbReference type="AlphaFoldDB" id="A0A066U1D0"/>
<gene>
    <name evidence="1" type="ORF">DV20_34510</name>
</gene>
<dbReference type="InterPro" id="IPR004378">
    <property type="entry name" value="F420H2_quin_Rdtase"/>
</dbReference>
<protein>
    <submittedName>
        <fullName evidence="1">Nitroreductase</fullName>
    </submittedName>
</protein>
<sequence>MVLSRRVARFNRVATNQVLRHVAGWAPGFAMVVHKGRRSGREFRTPINVFRTKDGFVVALTYGPGADWVKNVLAAGGCALVYRRKEIRVRGAELVHDDARRAMPVPIRQFLGLLDVNDFLLLKRE</sequence>
<dbReference type="STRING" id="287986.DV20_34510"/>
<dbReference type="InterPro" id="IPR012349">
    <property type="entry name" value="Split_barrel_FMN-bd"/>
</dbReference>
<dbReference type="GO" id="GO:0016491">
    <property type="term" value="F:oxidoreductase activity"/>
    <property type="evidence" value="ECO:0007669"/>
    <property type="project" value="InterPro"/>
</dbReference>
<dbReference type="eggNOG" id="ENOG5032Z8Q">
    <property type="taxonomic scope" value="Bacteria"/>
</dbReference>
<keyword evidence="2" id="KW-1185">Reference proteome</keyword>
<dbReference type="EMBL" id="JMQI01000068">
    <property type="protein sequence ID" value="KDN17934.1"/>
    <property type="molecule type" value="Genomic_DNA"/>
</dbReference>
<evidence type="ECO:0000313" key="2">
    <source>
        <dbReference type="Proteomes" id="UP000027345"/>
    </source>
</evidence>
<dbReference type="OrthoDB" id="3778270at2"/>
<dbReference type="Proteomes" id="UP000027345">
    <property type="component" value="Unassembled WGS sequence"/>
</dbReference>
<accession>A0A066U1D0</accession>
<name>A0A066U1D0_9PSEU</name>
<evidence type="ECO:0000313" key="1">
    <source>
        <dbReference type="EMBL" id="KDN17934.1"/>
    </source>
</evidence>
<organism evidence="1 2">
    <name type="scientific">Amycolatopsis rifamycinica</name>
    <dbReference type="NCBI Taxonomy" id="287986"/>
    <lineage>
        <taxon>Bacteria</taxon>
        <taxon>Bacillati</taxon>
        <taxon>Actinomycetota</taxon>
        <taxon>Actinomycetes</taxon>
        <taxon>Pseudonocardiales</taxon>
        <taxon>Pseudonocardiaceae</taxon>
        <taxon>Amycolatopsis</taxon>
    </lineage>
</organism>
<comment type="caution">
    <text evidence="1">The sequence shown here is derived from an EMBL/GenBank/DDBJ whole genome shotgun (WGS) entry which is preliminary data.</text>
</comment>
<reference evidence="1 2" key="1">
    <citation type="submission" date="2014-05" db="EMBL/GenBank/DDBJ databases">
        <title>Draft genome sequence of Amycolatopsis rifamycinica DSM 46095.</title>
        <authorList>
            <person name="Lal R."/>
            <person name="Saxena A."/>
            <person name="Kumari R."/>
            <person name="Mukherjee U."/>
            <person name="Singh P."/>
            <person name="Sangwan N."/>
            <person name="Mahato N.K."/>
        </authorList>
    </citation>
    <scope>NUCLEOTIDE SEQUENCE [LARGE SCALE GENOMIC DNA]</scope>
    <source>
        <strain evidence="1 2">DSM 46095</strain>
    </source>
</reference>